<feature type="compositionally biased region" description="Low complexity" evidence="1">
    <location>
        <begin position="74"/>
        <end position="83"/>
    </location>
</feature>
<feature type="compositionally biased region" description="Low complexity" evidence="1">
    <location>
        <begin position="19"/>
        <end position="30"/>
    </location>
</feature>
<gene>
    <name evidence="3" type="ORF">E3Q03_03446</name>
</gene>
<dbReference type="EMBL" id="SPRV01000047">
    <property type="protein sequence ID" value="TIC60120.1"/>
    <property type="molecule type" value="Genomic_DNA"/>
</dbReference>
<feature type="compositionally biased region" description="Polar residues" evidence="1">
    <location>
        <begin position="95"/>
        <end position="106"/>
    </location>
</feature>
<feature type="compositionally biased region" description="Polar residues" evidence="1">
    <location>
        <begin position="47"/>
        <end position="63"/>
    </location>
</feature>
<feature type="region of interest" description="Disordered" evidence="1">
    <location>
        <begin position="1"/>
        <end position="142"/>
    </location>
</feature>
<dbReference type="PANTHER" id="PTHR11200:SF240">
    <property type="entry name" value="INOSITOL POLYPHOSPHATE 5-PHOSPHATASE C9G1.10C-RELATED"/>
    <property type="match status" value="1"/>
</dbReference>
<name>A0AB74KAN8_9BASI</name>
<comment type="caution">
    <text evidence="3">The sequence shown here is derived from an EMBL/GenBank/DDBJ whole genome shotgun (WGS) entry which is preliminary data.</text>
</comment>
<dbReference type="Gene3D" id="3.60.10.10">
    <property type="entry name" value="Endonuclease/exonuclease/phosphatase"/>
    <property type="match status" value="1"/>
</dbReference>
<organism evidence="3 4">
    <name type="scientific">Wallemia mellicola</name>
    <dbReference type="NCBI Taxonomy" id="1708541"/>
    <lineage>
        <taxon>Eukaryota</taxon>
        <taxon>Fungi</taxon>
        <taxon>Dikarya</taxon>
        <taxon>Basidiomycota</taxon>
        <taxon>Wallemiomycotina</taxon>
        <taxon>Wallemiomycetes</taxon>
        <taxon>Wallemiales</taxon>
        <taxon>Wallemiaceae</taxon>
        <taxon>Wallemia</taxon>
    </lineage>
</organism>
<evidence type="ECO:0000259" key="2">
    <source>
        <dbReference type="SMART" id="SM00128"/>
    </source>
</evidence>
<dbReference type="PANTHER" id="PTHR11200">
    <property type="entry name" value="INOSITOL 5-PHOSPHATASE"/>
    <property type="match status" value="1"/>
</dbReference>
<reference evidence="3 4" key="1">
    <citation type="submission" date="2019-03" db="EMBL/GenBank/DDBJ databases">
        <title>Sequencing 25 genomes of Wallemia mellicola.</title>
        <authorList>
            <person name="Gostincar C."/>
        </authorList>
    </citation>
    <scope>NUCLEOTIDE SEQUENCE [LARGE SCALE GENOMIC DNA]</scope>
    <source>
        <strain evidence="3 4">EXF-1277</strain>
    </source>
</reference>
<dbReference type="InterPro" id="IPR046985">
    <property type="entry name" value="IP5"/>
</dbReference>
<dbReference type="Gene3D" id="2.130.10.10">
    <property type="entry name" value="YVTN repeat-like/Quinoprotein amine dehydrogenase"/>
    <property type="match status" value="1"/>
</dbReference>
<dbReference type="SMART" id="SM00128">
    <property type="entry name" value="IPPc"/>
    <property type="match status" value="1"/>
</dbReference>
<dbReference type="InterPro" id="IPR036322">
    <property type="entry name" value="WD40_repeat_dom_sf"/>
</dbReference>
<dbReference type="Pfam" id="PF22669">
    <property type="entry name" value="Exo_endo_phos2"/>
    <property type="match status" value="1"/>
</dbReference>
<feature type="compositionally biased region" description="Polar residues" evidence="1">
    <location>
        <begin position="116"/>
        <end position="126"/>
    </location>
</feature>
<accession>A0AB74KAN8</accession>
<evidence type="ECO:0000313" key="4">
    <source>
        <dbReference type="Proteomes" id="UP000305362"/>
    </source>
</evidence>
<dbReference type="GO" id="GO:0004439">
    <property type="term" value="F:phosphatidylinositol-4,5-bisphosphate 5-phosphatase activity"/>
    <property type="evidence" value="ECO:0007669"/>
    <property type="project" value="TreeGrafter"/>
</dbReference>
<proteinExistence type="predicted"/>
<evidence type="ECO:0000256" key="1">
    <source>
        <dbReference type="SAM" id="MobiDB-lite"/>
    </source>
</evidence>
<dbReference type="InterPro" id="IPR036691">
    <property type="entry name" value="Endo/exonu/phosph_ase_sf"/>
</dbReference>
<dbReference type="InterPro" id="IPR015943">
    <property type="entry name" value="WD40/YVTN_repeat-like_dom_sf"/>
</dbReference>
<dbReference type="SUPFAM" id="SSF50978">
    <property type="entry name" value="WD40 repeat-like"/>
    <property type="match status" value="1"/>
</dbReference>
<dbReference type="GO" id="GO:0046856">
    <property type="term" value="P:phosphatidylinositol dephosphorylation"/>
    <property type="evidence" value="ECO:0007669"/>
    <property type="project" value="InterPro"/>
</dbReference>
<dbReference type="SUPFAM" id="SSF56219">
    <property type="entry name" value="DNase I-like"/>
    <property type="match status" value="1"/>
</dbReference>
<feature type="domain" description="Inositol polyphosphate-related phosphatase" evidence="2">
    <location>
        <begin position="525"/>
        <end position="877"/>
    </location>
</feature>
<evidence type="ECO:0000313" key="3">
    <source>
        <dbReference type="EMBL" id="TIC60120.1"/>
    </source>
</evidence>
<dbReference type="Proteomes" id="UP000305362">
    <property type="component" value="Unassembled WGS sequence"/>
</dbReference>
<dbReference type="AlphaFoldDB" id="A0AB74KAN8"/>
<dbReference type="InterPro" id="IPR000300">
    <property type="entry name" value="IPPc"/>
</dbReference>
<sequence>MASFERLRQIWETQSASVTPEPSQTTTPEQEPNEIKNEAPPRPPISTKPSKATVSTESLPATSKQRRPPPAPPVMRTAPPVMRTAPPIPPKHTKASYSADSLQSGLTVPPSLPERSLSTAADTSNVDIEHEGYSSESDQDDHYEIDESSVAGPQSRRAPGVLPDVSQANRRKPFLKGFHSVNSKTQFYSAATSNNLVVTGSHHVRIYDAANMNGNDAPFFETAERDTKITSITFKQSNSSMFWGGTKDGSLFEMDSIDGKSYDWSMHQHTSAIIGIWRLNNHMITLDDTGTLKVWLPVTHEDGSTSPTLNSPHKLFKVNADITFVNFLGDKLWLASSASHNSESNASRSITVRVYDPVGAVYGGTFNLTPNGVMPTSTVQQLAVTSGTIIPSIPSNVYLGHQGGFVSVWSASEYDFRSVTKVSSTQVDALAGVGGYLWAGFHSGKINVLDTNQGSITDWRVVQTWQAHKEKVLSIQVDTALLEFGHLAVITTGADWNVNYWDGMLKTAHISTELQNRENSFCSFSPVRLLIVSWNTDASKPSDLVDKGGLFSKSNNSSSNSSFLKNALHSTNSPDIIVFGFQELIDLEDKKLTAKTMLLSKKKADNALSERISHSYRLWYDHLVMEVKRNMPEDSPYVVLHAENLVGLFTCIFIRKERKDDLADVAITTVKTGLKGRYGNKGAIISRFVVDDSSLCFVNCHLAAGQKHTKQRNADLVSILEEKVAFADEPVRSDLSYVNGGDGSSVFDHEMTFLNGDLNYRIDLRREAVIPAISKSNFEYLLHHDQLNKQMETNAQFKLRDFKEPPITYAPTYKYDRKTDVYDTSDKRRIPAWCDRILSRTVHLPRVNNLHYKRYEVNVSDHRPISAAFEIMTKKIDHKKRIDVLTKVEDESASMFSQTIQDEKNYYEYK</sequence>
<protein>
    <submittedName>
        <fullName evidence="3">DNase I-like protein</fullName>
    </submittedName>
</protein>